<organism evidence="1 2">
    <name type="scientific">Pleurotus cornucopiae</name>
    <name type="common">Cornucopia mushroom</name>
    <dbReference type="NCBI Taxonomy" id="5321"/>
    <lineage>
        <taxon>Eukaryota</taxon>
        <taxon>Fungi</taxon>
        <taxon>Dikarya</taxon>
        <taxon>Basidiomycota</taxon>
        <taxon>Agaricomycotina</taxon>
        <taxon>Agaricomycetes</taxon>
        <taxon>Agaricomycetidae</taxon>
        <taxon>Agaricales</taxon>
        <taxon>Pleurotineae</taxon>
        <taxon>Pleurotaceae</taxon>
        <taxon>Pleurotus</taxon>
    </lineage>
</organism>
<proteinExistence type="predicted"/>
<sequence length="668" mass="72989">MAKRTPGHPHHDVSSAETNPHRPPANFTAEYAARSRSTHSIIAQSARASRLTSIVAPYLRRPSVSEAPDMSTPKTPLLSLKLSSLSFLDSSIYDDHTRHPLYAIKTTGTSTAIKRSDPWGGASQQVAVIKWPKMIPYKTKDRQSLGVLLQMKGDNWREGDNFLKQSSMSSGHKFSIPQYSHTLKWKKVGSSYWCTAPSCKGPIAILEPHVASVPPRLRIYETFHDKYNNGSLAVHSGVSILLMDYLLVTALLLVTDIQEWMVVQKYDGDGESSRNDLHHQNGSTTSGDDRFPVSVSSPRPVNIAPSRWRKILNGEPLFPKLNLQRSPSTSTTATGYAPTTPTSVQQLAKIIHGEPMYPNIRTPSLDSMLSLSDDEDRVPSPIASSIYFPPAGAPSHNYFDPTFYDTSDAPPVPPLPAKYASPSRHDRAESSSVYSQSSPRSLPTPPQSSPSPLPSISQPWVRSHSTPPEEVALDARARAQTGRPSTSSGISSSLSPHPMAMSRTSRSSSMTRSSMMSNGGFPRKLPDLPTQTPTPPPSTSPASRSNTLPPPPTTPIRSVKRTSAVPRSLPPTPVQRHALLPEAPALTQQVHQGRTLRSVSSSSASLASSYVSEDVEATPRASRVRTRLRDQDKDSVERVHRGRPPTIRESVFDREVPPPAYSSLDHVA</sequence>
<evidence type="ECO:0000313" key="1">
    <source>
        <dbReference type="EMBL" id="KAG9220532.1"/>
    </source>
</evidence>
<keyword evidence="2" id="KW-1185">Reference proteome</keyword>
<comment type="caution">
    <text evidence="1">The sequence shown here is derived from an EMBL/GenBank/DDBJ whole genome shotgun (WGS) entry which is preliminary data.</text>
</comment>
<accession>A0ACB7IQN9</accession>
<name>A0ACB7IQN9_PLECO</name>
<dbReference type="Proteomes" id="UP000824881">
    <property type="component" value="Unassembled WGS sequence"/>
</dbReference>
<evidence type="ECO:0000313" key="2">
    <source>
        <dbReference type="Proteomes" id="UP000824881"/>
    </source>
</evidence>
<protein>
    <submittedName>
        <fullName evidence="1">Uncharacterized protein</fullName>
    </submittedName>
</protein>
<dbReference type="EMBL" id="WQMT02000007">
    <property type="protein sequence ID" value="KAG9220532.1"/>
    <property type="molecule type" value="Genomic_DNA"/>
</dbReference>
<reference evidence="1 2" key="1">
    <citation type="journal article" date="2021" name="Appl. Environ. Microbiol.">
        <title>Genetic linkage and physical mapping for an oyster mushroom Pleurotus cornucopiae and QTL analysis for the trait cap color.</title>
        <authorList>
            <person name="Zhang Y."/>
            <person name="Gao W."/>
            <person name="Sonnenberg A."/>
            <person name="Chen Q."/>
            <person name="Zhang J."/>
            <person name="Huang C."/>
        </authorList>
    </citation>
    <scope>NUCLEOTIDE SEQUENCE [LARGE SCALE GENOMIC DNA]</scope>
    <source>
        <strain evidence="1">CCMSSC00406</strain>
    </source>
</reference>
<gene>
    <name evidence="1" type="ORF">CCMSSC00406_0003988</name>
</gene>